<dbReference type="PANTHER" id="PTHR10695">
    <property type="entry name" value="DEPHOSPHO-COA KINASE-RELATED"/>
    <property type="match status" value="1"/>
</dbReference>
<dbReference type="SUPFAM" id="SSF52540">
    <property type="entry name" value="P-loop containing nucleoside triphosphate hydrolases"/>
    <property type="match status" value="1"/>
</dbReference>
<dbReference type="Pfam" id="PF01121">
    <property type="entry name" value="CoaE"/>
    <property type="match status" value="1"/>
</dbReference>
<evidence type="ECO:0000256" key="1">
    <source>
        <dbReference type="ARBA" id="ARBA00009018"/>
    </source>
</evidence>
<dbReference type="NCBIfam" id="TIGR00152">
    <property type="entry name" value="dephospho-CoA kinase"/>
    <property type="match status" value="1"/>
</dbReference>
<keyword evidence="5" id="KW-0963">Cytoplasm</keyword>
<gene>
    <name evidence="5" type="primary">coaE</name>
    <name evidence="7" type="ORF">EDC29_10215</name>
</gene>
<dbReference type="GO" id="GO:0015937">
    <property type="term" value="P:coenzyme A biosynthetic process"/>
    <property type="evidence" value="ECO:0007669"/>
    <property type="project" value="UniProtKB-UniRule"/>
</dbReference>
<dbReference type="InterPro" id="IPR001977">
    <property type="entry name" value="Depp_CoAkinase"/>
</dbReference>
<comment type="similarity">
    <text evidence="1 5">Belongs to the CoaE family.</text>
</comment>
<keyword evidence="4 5" id="KW-0173">Coenzyme A biosynthesis</keyword>
<accession>A0A4R4AGA6</accession>
<dbReference type="GO" id="GO:0005524">
    <property type="term" value="F:ATP binding"/>
    <property type="evidence" value="ECO:0007669"/>
    <property type="project" value="UniProtKB-UniRule"/>
</dbReference>
<evidence type="ECO:0000256" key="4">
    <source>
        <dbReference type="ARBA" id="ARBA00022993"/>
    </source>
</evidence>
<dbReference type="PANTHER" id="PTHR10695:SF46">
    <property type="entry name" value="BIFUNCTIONAL COENZYME A SYNTHASE-RELATED"/>
    <property type="match status" value="1"/>
</dbReference>
<dbReference type="HAMAP" id="MF_00376">
    <property type="entry name" value="Dephospho_CoA_kinase"/>
    <property type="match status" value="1"/>
</dbReference>
<dbReference type="AlphaFoldDB" id="A0A4R4AGA6"/>
<evidence type="ECO:0000313" key="8">
    <source>
        <dbReference type="Proteomes" id="UP000295247"/>
    </source>
</evidence>
<evidence type="ECO:0000256" key="3">
    <source>
        <dbReference type="ARBA" id="ARBA00022840"/>
    </source>
</evidence>
<comment type="subcellular location">
    <subcellularLocation>
        <location evidence="5">Cytoplasm</location>
    </subcellularLocation>
</comment>
<comment type="pathway">
    <text evidence="5">Cofactor biosynthesis; coenzyme A biosynthesis; CoA from (R)-pantothenate: step 5/5.</text>
</comment>
<evidence type="ECO:0000256" key="5">
    <source>
        <dbReference type="HAMAP-Rule" id="MF_00376"/>
    </source>
</evidence>
<dbReference type="GO" id="GO:0004140">
    <property type="term" value="F:dephospho-CoA kinase activity"/>
    <property type="evidence" value="ECO:0007669"/>
    <property type="project" value="UniProtKB-UniRule"/>
</dbReference>
<dbReference type="InterPro" id="IPR027417">
    <property type="entry name" value="P-loop_NTPase"/>
</dbReference>
<organism evidence="7 8">
    <name type="scientific">Marichromatium gracile</name>
    <name type="common">Chromatium gracile</name>
    <dbReference type="NCBI Taxonomy" id="1048"/>
    <lineage>
        <taxon>Bacteria</taxon>
        <taxon>Pseudomonadati</taxon>
        <taxon>Pseudomonadota</taxon>
        <taxon>Gammaproteobacteria</taxon>
        <taxon>Chromatiales</taxon>
        <taxon>Chromatiaceae</taxon>
        <taxon>Marichromatium</taxon>
    </lineage>
</organism>
<dbReference type="EC" id="2.7.1.24" evidence="5 6"/>
<dbReference type="CDD" id="cd02022">
    <property type="entry name" value="DPCK"/>
    <property type="match status" value="1"/>
</dbReference>
<evidence type="ECO:0000256" key="6">
    <source>
        <dbReference type="NCBIfam" id="TIGR00152"/>
    </source>
</evidence>
<sequence>MSAMLTIALTGGIGSGKSTVAAQLERLGAGVIDADHISHALTRDDPETLAAIAATFGREMIAADGSLDRAAMRALVFSDAEARQRLESILHPRIEARMCAERAALRTPYAVLVIPLLFETGQQRLADRVLVVDLAESAQIERVRARSGLADDEIARIIAAQIPRARRRALADDLIDNSGDPQDLAEQVRHLHQRYLTLTAGKSDLQSG</sequence>
<keyword evidence="2 5" id="KW-0547">Nucleotide-binding</keyword>
<keyword evidence="5 7" id="KW-0418">Kinase</keyword>
<dbReference type="GO" id="GO:0005737">
    <property type="term" value="C:cytoplasm"/>
    <property type="evidence" value="ECO:0007669"/>
    <property type="project" value="UniProtKB-SubCell"/>
</dbReference>
<keyword evidence="3 5" id="KW-0067">ATP-binding</keyword>
<comment type="catalytic activity">
    <reaction evidence="5">
        <text>3'-dephospho-CoA + ATP = ADP + CoA + H(+)</text>
        <dbReference type="Rhea" id="RHEA:18245"/>
        <dbReference type="ChEBI" id="CHEBI:15378"/>
        <dbReference type="ChEBI" id="CHEBI:30616"/>
        <dbReference type="ChEBI" id="CHEBI:57287"/>
        <dbReference type="ChEBI" id="CHEBI:57328"/>
        <dbReference type="ChEBI" id="CHEBI:456216"/>
        <dbReference type="EC" id="2.7.1.24"/>
    </reaction>
</comment>
<proteinExistence type="inferred from homology"/>
<comment type="function">
    <text evidence="5">Catalyzes the phosphorylation of the 3'-hydroxyl group of dephosphocoenzyme A to form coenzyme A.</text>
</comment>
<evidence type="ECO:0000256" key="2">
    <source>
        <dbReference type="ARBA" id="ARBA00022741"/>
    </source>
</evidence>
<keyword evidence="5" id="KW-0808">Transferase</keyword>
<dbReference type="UniPathway" id="UPA00241">
    <property type="reaction ID" value="UER00356"/>
</dbReference>
<protein>
    <recommendedName>
        <fullName evidence="5 6">Dephospho-CoA kinase</fullName>
        <ecNumber evidence="5 6">2.7.1.24</ecNumber>
    </recommendedName>
    <alternativeName>
        <fullName evidence="5">Dephosphocoenzyme A kinase</fullName>
    </alternativeName>
</protein>
<evidence type="ECO:0000313" key="7">
    <source>
        <dbReference type="EMBL" id="TCW38125.1"/>
    </source>
</evidence>
<dbReference type="Gene3D" id="3.40.50.300">
    <property type="entry name" value="P-loop containing nucleotide triphosphate hydrolases"/>
    <property type="match status" value="1"/>
</dbReference>
<name>A0A4R4AGA6_MARGR</name>
<comment type="caution">
    <text evidence="7">The sequence shown here is derived from an EMBL/GenBank/DDBJ whole genome shotgun (WGS) entry which is preliminary data.</text>
</comment>
<feature type="binding site" evidence="5">
    <location>
        <begin position="14"/>
        <end position="19"/>
    </location>
    <ligand>
        <name>ATP</name>
        <dbReference type="ChEBI" id="CHEBI:30616"/>
    </ligand>
</feature>
<dbReference type="EMBL" id="SMDC01000002">
    <property type="protein sequence ID" value="TCW38125.1"/>
    <property type="molecule type" value="Genomic_DNA"/>
</dbReference>
<dbReference type="RefSeq" id="WP_123141170.1">
    <property type="nucleotide sequence ID" value="NZ_NRRH01000038.1"/>
</dbReference>
<dbReference type="PROSITE" id="PS51219">
    <property type="entry name" value="DPCK"/>
    <property type="match status" value="1"/>
</dbReference>
<reference evidence="7 8" key="1">
    <citation type="submission" date="2019-03" db="EMBL/GenBank/DDBJ databases">
        <title>Genomic Encyclopedia of Type Strains, Phase IV (KMG-IV): sequencing the most valuable type-strain genomes for metagenomic binning, comparative biology and taxonomic classification.</title>
        <authorList>
            <person name="Goeker M."/>
        </authorList>
    </citation>
    <scope>NUCLEOTIDE SEQUENCE [LARGE SCALE GENOMIC DNA]</scope>
    <source>
        <strain evidence="7 8">DSM 203</strain>
    </source>
</reference>
<dbReference type="Proteomes" id="UP000295247">
    <property type="component" value="Unassembled WGS sequence"/>
</dbReference>